<feature type="domain" description="F5/8 type C" evidence="6">
    <location>
        <begin position="1605"/>
        <end position="1767"/>
    </location>
</feature>
<dbReference type="Gene3D" id="1.20.1270.90">
    <property type="entry name" value="AF1782-like"/>
    <property type="match status" value="2"/>
</dbReference>
<evidence type="ECO:0000256" key="5">
    <source>
        <dbReference type="SAM" id="SignalP"/>
    </source>
</evidence>
<sequence>MRKKFKSILSGILSAVLIFGTGGTAAASGTQQAMPRAAGGNIVVDYNTSIGSGTPELFGGVGTPAKDQGDAWTKLAGTMGIKLVKVDVDLNALFPDDADTMNTEAYENYAHVAGSILTSVRGSGMKAMLEFTNLPSWLDADGNGMYDSGKAEDYKKMIRKFLGDAKGGYEDIISHVEIAPPTGLSDADFTDMYYTTAREVRAVLPSVTIGGFGYSLSNKNDTLPTNVKAALSHNKEEADQTLLQYVSVRGYSAEPTDGNSNQDIFGEFKAGRKAIRSALSNQDMPLYMTGWSTAAKNAAAADSKITGTDGIKYHTSALFKAMRDGWDVVLFDGTVSSADQAGSYTYTLDADKNATLNPFAKVYNLLGNKLGLNAGDFKVVSTDMGSSWPVDDSIAMVNNQNEAIMLLTNFSSAKSNVGIELKNVPYEDGAVELELYVASADDDGSSPRQTVSAQVTNGIISAVIPSIPADCAMGLVVKGGNQKNLPAQTMYEFESQDNHFGGNMEIGWTTGASFNRTVSGFGGEDNFVTLRKVAADGAGTYTAHLYAASGNSNIMVSVNGNTAFQVDGSGASLTQPVDFEVTLEAGSGNTIQFYTTGGELKPDKLVLEAKDVQLSIGLQNLYQLEKLEDGSYVLPLKKTDFTVDARIFPESSAVGRQISFESSDSAVVEVNADSGLLTPKKIGKCTITAKIAGTNPAVTNSFDVTVKNAVSSVTVTPGTLNLKQGNTASLAAEISPADAENKNITWTSSNPSIVKITAQDNVSATIEAVAESGTATITATTEDGKKTSNCTVTIVKPVSGGSVNVDYGNTISTGHPGIFGVTHYPSVNKNDSDVGDHSQVWPMLTEQAGVRFMRADARLQEILPIWTKTPDTNWQRPSSYNPDQPDYVKSDYYYVTGPDGQARKFTLDGYKADMEYYQENGVYLNGLSNPENWNTDRLMSWVDAANAQNYEVMVMTFQIPEWLSAGEVVSGDPHTKKVCNGAPKDWAVYRDIVKKVYLMLRDKIDYYEFLNEPHWYIPTHGNQIDPNGTAYSGGNIVNDIAADQFYQAIDAIYEAEAELTGDPNAKPKVKLGGGADDSWGGDYGVLGTILSDKFSNWIDRIDFISIHKYGDRPANQDDSNGGANSRNLKYWLRQKTGKDIPLFLNEYNISTGQPTDETYGYKSVGWHAKNLIDMMIDGYTGGGYYTCYPADVPMDDYEASSGWIERGKGMYTWNSGDPYLANFTRTWGMLSVKLGLGDGDYAVKSTDINGSMSQAIGAVNMAGDAVVFINNYSAKSYDNVGVNMKNVPYAAGSQVTATIYRTTYDTEQTPLTVEAAVAADGSVTVEIPEITSWSIAGIVLSGTQEQKEDKTYEFESYLNTLSGTAKINKESNASNGRLVSGAAGEANSVTVPVGKESTGMTKLEVNYAANTDSTLTYIIGDQSKTVALPASQTKAEIMETLQAGKTPIRFYVSEGEATLDSVVRYDIDKKALQALVDRPFTEDGYTDQSWADYAQAKSVAESVLINDEATAQEVQDAYEALSNAIDNLVLMVNLEELVTAMEGKLSEIGDYSTASWTAFAVALKRAQNVLADGGASQEAQIEAYRNLETAAAGLVAVSQDTNKSLIEGKMPASNTSVTRPEKATDGNTDTSDEHEEFTQMSAGEETGGSDNGYSNWENVYLQYDFGAEYLVSTVNVYRTIYYNGGYIRWKNCKIELSTDADFSEGTVTVLADDETLQTEAGQTAPQTITLNNPVKARYIRVSGRGHQGSWGGFSNKVNFSEIQVTGTFIPTKDELSTSLAEAKDLNPDDYTKDTWNILTALFSDIEDVIGRDDATQADINTAAANLAVAVDGLRRKANTKALKEQIQNLSDKMALESWNLLTAEQQQKYNDLLTNATDLSNNEEALQSVVDDMKTKVENAVTELAELYRQAEEEAAREAQRKVLSDYISEVGGTDLSVYTQESAQRFSTALQAAKDTLDAGTTKEEYRTAYENLKAAYDALAKPEPEDPDRQTELDSLRIEIAEAQNKDLMGYSEESVQALKNALVLVQGVLNDPASSTQDLITARGKLSAAVAALIKTGPNRSEYKKTIADEIAAAEAKDLKGYTTQSVQAFQDALIYAKAVLNNQEASEADYKEALAKLKDAAEALRKDDPKNPDKDTDKNNSDKDTNQNKDSGDGNANTVSGGANTGDSAQPAALAVLMLLSLTAGIVLLLRKRRQV</sequence>
<feature type="compositionally biased region" description="Basic and acidic residues" evidence="3">
    <location>
        <begin position="2126"/>
        <end position="2156"/>
    </location>
</feature>
<accession>A0A949K5K9</accession>
<dbReference type="Pfam" id="PF07554">
    <property type="entry name" value="FIVAR"/>
    <property type="match status" value="6"/>
</dbReference>
<dbReference type="Gene3D" id="3.20.20.80">
    <property type="entry name" value="Glycosidases"/>
    <property type="match status" value="2"/>
</dbReference>
<dbReference type="SUPFAM" id="SSF49785">
    <property type="entry name" value="Galactose-binding domain-like"/>
    <property type="match status" value="1"/>
</dbReference>
<feature type="compositionally biased region" description="Polar residues" evidence="3">
    <location>
        <begin position="2158"/>
        <end position="2168"/>
    </location>
</feature>
<dbReference type="PROSITE" id="PS50022">
    <property type="entry name" value="FA58C_3"/>
    <property type="match status" value="1"/>
</dbReference>
<protein>
    <submittedName>
        <fullName evidence="7">FIVAR domain-containing protein</fullName>
    </submittedName>
</protein>
<keyword evidence="2" id="KW-0175">Coiled coil</keyword>
<evidence type="ECO:0000313" key="7">
    <source>
        <dbReference type="EMBL" id="MBU9737601.1"/>
    </source>
</evidence>
<keyword evidence="1" id="KW-0326">Glycosidase</keyword>
<evidence type="ECO:0000259" key="6">
    <source>
        <dbReference type="PROSITE" id="PS50022"/>
    </source>
</evidence>
<feature type="chain" id="PRO_5039401315" evidence="5">
    <location>
        <begin position="27"/>
        <end position="2200"/>
    </location>
</feature>
<dbReference type="GO" id="GO:0016798">
    <property type="term" value="F:hydrolase activity, acting on glycosyl bonds"/>
    <property type="evidence" value="ECO:0007669"/>
    <property type="project" value="UniProtKB-KW"/>
</dbReference>
<evidence type="ECO:0000256" key="1">
    <source>
        <dbReference type="ARBA" id="ARBA00023295"/>
    </source>
</evidence>
<feature type="signal peptide" evidence="5">
    <location>
        <begin position="1"/>
        <end position="26"/>
    </location>
</feature>
<proteinExistence type="predicted"/>
<feature type="region of interest" description="Disordered" evidence="3">
    <location>
        <begin position="2126"/>
        <end position="2168"/>
    </location>
</feature>
<dbReference type="EMBL" id="JAHQCW010000022">
    <property type="protein sequence ID" value="MBU9737601.1"/>
    <property type="molecule type" value="Genomic_DNA"/>
</dbReference>
<reference evidence="7" key="1">
    <citation type="submission" date="2021-06" db="EMBL/GenBank/DDBJ databases">
        <title>Description of novel taxa of the family Lachnospiraceae.</title>
        <authorList>
            <person name="Chaplin A.V."/>
            <person name="Sokolova S.R."/>
            <person name="Pikina A.P."/>
            <person name="Korzhanova M."/>
            <person name="Belova V."/>
            <person name="Korostin D."/>
            <person name="Efimov B.A."/>
        </authorList>
    </citation>
    <scope>NUCLEOTIDE SEQUENCE</scope>
    <source>
        <strain evidence="7">ASD5720</strain>
    </source>
</reference>
<evidence type="ECO:0000256" key="4">
    <source>
        <dbReference type="SAM" id="Phobius"/>
    </source>
</evidence>
<dbReference type="InterPro" id="IPR017853">
    <property type="entry name" value="GH"/>
</dbReference>
<dbReference type="SMART" id="SM00635">
    <property type="entry name" value="BID_2"/>
    <property type="match status" value="2"/>
</dbReference>
<organism evidence="7 8">
    <name type="scientific">Diplocloster agilis</name>
    <dbReference type="NCBI Taxonomy" id="2850323"/>
    <lineage>
        <taxon>Bacteria</taxon>
        <taxon>Bacillati</taxon>
        <taxon>Bacillota</taxon>
        <taxon>Clostridia</taxon>
        <taxon>Lachnospirales</taxon>
        <taxon>Lachnospiraceae</taxon>
        <taxon>Diplocloster</taxon>
    </lineage>
</organism>
<evidence type="ECO:0000256" key="3">
    <source>
        <dbReference type="SAM" id="MobiDB-lite"/>
    </source>
</evidence>
<dbReference type="InterPro" id="IPR008964">
    <property type="entry name" value="Invasin/intimin_cell_adhesion"/>
</dbReference>
<dbReference type="Gene3D" id="1.20.1270.70">
    <property type="entry name" value="Designed single chain three-helix bundle"/>
    <property type="match status" value="3"/>
</dbReference>
<keyword evidence="8" id="KW-1185">Reference proteome</keyword>
<dbReference type="InterPro" id="IPR000421">
    <property type="entry name" value="FA58C"/>
</dbReference>
<keyword evidence="5" id="KW-0732">Signal</keyword>
<dbReference type="Proteomes" id="UP000712157">
    <property type="component" value="Unassembled WGS sequence"/>
</dbReference>
<name>A0A949K5K9_9FIRM</name>
<feature type="region of interest" description="Disordered" evidence="3">
    <location>
        <begin position="1607"/>
        <end position="1651"/>
    </location>
</feature>
<evidence type="ECO:0000313" key="8">
    <source>
        <dbReference type="Proteomes" id="UP000712157"/>
    </source>
</evidence>
<dbReference type="SUPFAM" id="SSF51445">
    <property type="entry name" value="(Trans)glycosidases"/>
    <property type="match status" value="2"/>
</dbReference>
<dbReference type="SUPFAM" id="SSF49373">
    <property type="entry name" value="Invasin/intimin cell-adhesion fragments"/>
    <property type="match status" value="2"/>
</dbReference>
<keyword evidence="4" id="KW-0812">Transmembrane</keyword>
<dbReference type="RefSeq" id="WP_238722082.1">
    <property type="nucleotide sequence ID" value="NZ_JAHQCW010000022.1"/>
</dbReference>
<dbReference type="InterPro" id="IPR003343">
    <property type="entry name" value="Big_2"/>
</dbReference>
<keyword evidence="1" id="KW-0378">Hydrolase</keyword>
<dbReference type="InterPro" id="IPR008979">
    <property type="entry name" value="Galactose-bd-like_sf"/>
</dbReference>
<dbReference type="Pfam" id="PF02368">
    <property type="entry name" value="Big_2"/>
    <property type="match status" value="1"/>
</dbReference>
<comment type="caution">
    <text evidence="7">The sequence shown here is derived from an EMBL/GenBank/DDBJ whole genome shotgun (WGS) entry which is preliminary data.</text>
</comment>
<keyword evidence="4" id="KW-0472">Membrane</keyword>
<keyword evidence="4" id="KW-1133">Transmembrane helix</keyword>
<feature type="coiled-coil region" evidence="2">
    <location>
        <begin position="1890"/>
        <end position="1921"/>
    </location>
</feature>
<gene>
    <name evidence="7" type="ORF">KTH89_13715</name>
</gene>
<dbReference type="Gene3D" id="2.60.40.1080">
    <property type="match status" value="2"/>
</dbReference>
<dbReference type="Pfam" id="PF00754">
    <property type="entry name" value="F5_F8_type_C"/>
    <property type="match status" value="1"/>
</dbReference>
<feature type="transmembrane region" description="Helical" evidence="4">
    <location>
        <begin position="2176"/>
        <end position="2194"/>
    </location>
</feature>
<evidence type="ECO:0000256" key="2">
    <source>
        <dbReference type="SAM" id="Coils"/>
    </source>
</evidence>
<dbReference type="Gene3D" id="2.60.120.260">
    <property type="entry name" value="Galactose-binding domain-like"/>
    <property type="match status" value="3"/>
</dbReference>